<dbReference type="AlphaFoldDB" id="A0A365YWY6"/>
<evidence type="ECO:0000313" key="2">
    <source>
        <dbReference type="Proteomes" id="UP000252680"/>
    </source>
</evidence>
<keyword evidence="2" id="KW-1185">Reference proteome</keyword>
<dbReference type="OrthoDB" id="7285033at2"/>
<sequence>MPAGLMEAGIKEVFGEAFCKSFERRRLFKKRRHPKTFVILSWPVGNYSSQGRHVSKRSRR</sequence>
<proteinExistence type="predicted"/>
<organism evidence="1 2">
    <name type="scientific">Novacetimonas cocois</name>
    <dbReference type="NCBI Taxonomy" id="1747507"/>
    <lineage>
        <taxon>Bacteria</taxon>
        <taxon>Pseudomonadati</taxon>
        <taxon>Pseudomonadota</taxon>
        <taxon>Alphaproteobacteria</taxon>
        <taxon>Acetobacterales</taxon>
        <taxon>Acetobacteraceae</taxon>
        <taxon>Novacetimonas</taxon>
    </lineage>
</organism>
<accession>A0A365YWY6</accession>
<evidence type="ECO:0000313" key="1">
    <source>
        <dbReference type="EMBL" id="RBM07691.1"/>
    </source>
</evidence>
<dbReference type="EMBL" id="QEXL01000007">
    <property type="protein sequence ID" value="RBM07691.1"/>
    <property type="molecule type" value="Genomic_DNA"/>
</dbReference>
<dbReference type="Proteomes" id="UP000252680">
    <property type="component" value="Unassembled WGS sequence"/>
</dbReference>
<comment type="caution">
    <text evidence="1">The sequence shown here is derived from an EMBL/GenBank/DDBJ whole genome shotgun (WGS) entry which is preliminary data.</text>
</comment>
<gene>
    <name evidence="1" type="ORF">NJLHNGOC_06580</name>
</gene>
<protein>
    <submittedName>
        <fullName evidence="1">Uncharacterized protein</fullName>
    </submittedName>
</protein>
<reference evidence="1 2" key="1">
    <citation type="submission" date="2018-05" db="EMBL/GenBank/DDBJ databases">
        <title>Komagataeibacter cocois sp. nov., for a novel cellulose- producing strain isolated from coconut milk.</title>
        <authorList>
            <person name="Liu L."/>
            <person name="Wang Y."/>
            <person name="Liu S."/>
            <person name="Bi J."/>
            <person name="Chen H."/>
            <person name="Deng J."/>
            <person name="Zhang C."/>
            <person name="Hu Q."/>
            <person name="Li C."/>
        </authorList>
    </citation>
    <scope>NUCLEOTIDE SEQUENCE [LARGE SCALE GENOMIC DNA]</scope>
    <source>
        <strain evidence="1 2">WE7</strain>
    </source>
</reference>
<name>A0A365YWY6_9PROT</name>